<keyword evidence="1" id="KW-0694">RNA-binding</keyword>
<dbReference type="GO" id="GO:0005739">
    <property type="term" value="C:mitochondrion"/>
    <property type="evidence" value="ECO:0007669"/>
    <property type="project" value="UniProtKB-ARBA"/>
</dbReference>
<dbReference type="PANTHER" id="PTHR22948">
    <property type="entry name" value="TUDOR DOMAIN CONTAINING PROTEIN"/>
    <property type="match status" value="1"/>
</dbReference>
<evidence type="ECO:0000256" key="1">
    <source>
        <dbReference type="PROSITE-ProRule" id="PRU00117"/>
    </source>
</evidence>
<proteinExistence type="predicted"/>
<dbReference type="InterPro" id="IPR004088">
    <property type="entry name" value="KH_dom_type_1"/>
</dbReference>
<comment type="caution">
    <text evidence="3">The sequence shown here is derived from an EMBL/GenBank/DDBJ whole genome shotgun (WGS) entry which is preliminary data.</text>
</comment>
<evidence type="ECO:0000313" key="3">
    <source>
        <dbReference type="EMBL" id="KAG7177119.1"/>
    </source>
</evidence>
<name>A0A8J5TK58_HOMAM</name>
<sequence length="461" mass="51321">MDTGRIKNLILPLGGALLLSGVAGAVLYYITKKDEDEIKLVTARVNHWSTVQVQVPVDAVGLVIGRQGANIKLIQDRTNTNIRISDEGEEGHRLCVISGLEKNITLAQTLILKTVNEQPVIETTEMLVPYGAIGRVIGRNGESIRTISHLSGAKVFVDRDEDLTLSLPYPEDMRKIVLKGSKEQIEAARSLLLEKVVEDEEMRQQIHASATNMFLRARGRQAAHENVSQPSPMNRNNPLFEALSSTNSDRYIEAYVCAVDTASHFWLQVVGQRSVLLDKLVTEMTEYYESAENRELHELDKVDINSIVAAKFPHDNSWYRGQVCNYEHNETDPLQSFVTVYYVDFGDTETVKIDNVSELRTDFLKLNFQAIECFLANIKPESVKGDEAADVFEELTYAAQWKVVMVKVVGYQQAGEKTIPCVQIIDTNGSTDVDVAEELVNRGLAELTNGVSDSSSNPSKS</sequence>
<dbReference type="OrthoDB" id="9995375at2759"/>
<dbReference type="Proteomes" id="UP000747542">
    <property type="component" value="Unassembled WGS sequence"/>
</dbReference>
<dbReference type="SMART" id="SM00333">
    <property type="entry name" value="TUDOR"/>
    <property type="match status" value="1"/>
</dbReference>
<dbReference type="InterPro" id="IPR002999">
    <property type="entry name" value="Tudor"/>
</dbReference>
<dbReference type="GO" id="GO:0007283">
    <property type="term" value="P:spermatogenesis"/>
    <property type="evidence" value="ECO:0007669"/>
    <property type="project" value="TreeGrafter"/>
</dbReference>
<dbReference type="PANTHER" id="PTHR22948:SF29">
    <property type="entry name" value="FI02030P-RELATED"/>
    <property type="match status" value="1"/>
</dbReference>
<evidence type="ECO:0000313" key="4">
    <source>
        <dbReference type="Proteomes" id="UP000747542"/>
    </source>
</evidence>
<evidence type="ECO:0000259" key="2">
    <source>
        <dbReference type="PROSITE" id="PS50304"/>
    </source>
</evidence>
<organism evidence="3 4">
    <name type="scientific">Homarus americanus</name>
    <name type="common">American lobster</name>
    <dbReference type="NCBI Taxonomy" id="6706"/>
    <lineage>
        <taxon>Eukaryota</taxon>
        <taxon>Metazoa</taxon>
        <taxon>Ecdysozoa</taxon>
        <taxon>Arthropoda</taxon>
        <taxon>Crustacea</taxon>
        <taxon>Multicrustacea</taxon>
        <taxon>Malacostraca</taxon>
        <taxon>Eumalacostraca</taxon>
        <taxon>Eucarida</taxon>
        <taxon>Decapoda</taxon>
        <taxon>Pleocyemata</taxon>
        <taxon>Astacidea</taxon>
        <taxon>Nephropoidea</taxon>
        <taxon>Nephropidae</taxon>
        <taxon>Homarus</taxon>
    </lineage>
</organism>
<dbReference type="InterPro" id="IPR004087">
    <property type="entry name" value="KH_dom"/>
</dbReference>
<dbReference type="SMART" id="SM00322">
    <property type="entry name" value="KH"/>
    <property type="match status" value="2"/>
</dbReference>
<feature type="domain" description="Tudor" evidence="2">
    <location>
        <begin position="301"/>
        <end position="366"/>
    </location>
</feature>
<dbReference type="AlphaFoldDB" id="A0A8J5TK58"/>
<dbReference type="GO" id="GO:0003723">
    <property type="term" value="F:RNA binding"/>
    <property type="evidence" value="ECO:0007669"/>
    <property type="project" value="UniProtKB-UniRule"/>
</dbReference>
<accession>A0A8J5TK58</accession>
<dbReference type="Pfam" id="PF00567">
    <property type="entry name" value="TUDOR"/>
    <property type="match status" value="1"/>
</dbReference>
<dbReference type="GO" id="GO:0030719">
    <property type="term" value="P:P granule organization"/>
    <property type="evidence" value="ECO:0007669"/>
    <property type="project" value="TreeGrafter"/>
</dbReference>
<dbReference type="PROSITE" id="PS50304">
    <property type="entry name" value="TUDOR"/>
    <property type="match status" value="1"/>
</dbReference>
<dbReference type="EMBL" id="JAHLQT010002534">
    <property type="protein sequence ID" value="KAG7177119.1"/>
    <property type="molecule type" value="Genomic_DNA"/>
</dbReference>
<reference evidence="3" key="1">
    <citation type="journal article" date="2021" name="Sci. Adv.">
        <title>The American lobster genome reveals insights on longevity, neural, and immune adaptations.</title>
        <authorList>
            <person name="Polinski J.M."/>
            <person name="Zimin A.V."/>
            <person name="Clark K.F."/>
            <person name="Kohn A.B."/>
            <person name="Sadowski N."/>
            <person name="Timp W."/>
            <person name="Ptitsyn A."/>
            <person name="Khanna P."/>
            <person name="Romanova D.Y."/>
            <person name="Williams P."/>
            <person name="Greenwood S.J."/>
            <person name="Moroz L.L."/>
            <person name="Walt D.R."/>
            <person name="Bodnar A.G."/>
        </authorList>
    </citation>
    <scope>NUCLEOTIDE SEQUENCE</scope>
    <source>
        <strain evidence="3">GMGI-L3</strain>
    </source>
</reference>
<keyword evidence="4" id="KW-1185">Reference proteome</keyword>
<dbReference type="GO" id="GO:0034587">
    <property type="term" value="P:piRNA processing"/>
    <property type="evidence" value="ECO:0007669"/>
    <property type="project" value="TreeGrafter"/>
</dbReference>
<dbReference type="PROSITE" id="PS50084">
    <property type="entry name" value="KH_TYPE_1"/>
    <property type="match status" value="2"/>
</dbReference>
<dbReference type="CDD" id="cd00105">
    <property type="entry name" value="KH-I"/>
    <property type="match status" value="1"/>
</dbReference>
<dbReference type="Pfam" id="PF00013">
    <property type="entry name" value="KH_1"/>
    <property type="match status" value="2"/>
</dbReference>
<protein>
    <submittedName>
        <fullName evidence="3">Tudor and KH domain-containing protein-like</fullName>
    </submittedName>
</protein>
<dbReference type="InterPro" id="IPR050621">
    <property type="entry name" value="Tudor_domain_containing"/>
</dbReference>
<gene>
    <name evidence="3" type="primary">PAPI-L</name>
    <name evidence="3" type="ORF">Hamer_G000358</name>
</gene>
<dbReference type="GO" id="GO:0043186">
    <property type="term" value="C:P granule"/>
    <property type="evidence" value="ECO:0007669"/>
    <property type="project" value="TreeGrafter"/>
</dbReference>